<protein>
    <submittedName>
        <fullName evidence="2">Uncharacterized protein</fullName>
    </submittedName>
</protein>
<name>A0A5N6M9G1_9ASTR</name>
<gene>
    <name evidence="2" type="ORF">E3N88_32533</name>
</gene>
<keyword evidence="3" id="KW-1185">Reference proteome</keyword>
<dbReference type="OrthoDB" id="1921870at2759"/>
<dbReference type="Proteomes" id="UP000326396">
    <property type="component" value="Linkage Group LG6"/>
</dbReference>
<dbReference type="AlphaFoldDB" id="A0A5N6M9G1"/>
<feature type="region of interest" description="Disordered" evidence="1">
    <location>
        <begin position="136"/>
        <end position="163"/>
    </location>
</feature>
<sequence>MCAVLLWTINDYPARSYHGTQSYAQRRYTEVQETGVAKHVEGWREMHCKGSSGWYNEMAETHWGKIMDEKNKSMSSSGGDDTPINEVEILERSLGQRRGHIRGVGRTVKSVTPDFAQKQQEINLRMQQQINELMSRQKAFDNPFENTYKPTFEEEEEDDDDSE</sequence>
<comment type="caution">
    <text evidence="2">The sequence shown here is derived from an EMBL/GenBank/DDBJ whole genome shotgun (WGS) entry which is preliminary data.</text>
</comment>
<accession>A0A5N6M9G1</accession>
<proteinExistence type="predicted"/>
<evidence type="ECO:0000256" key="1">
    <source>
        <dbReference type="SAM" id="MobiDB-lite"/>
    </source>
</evidence>
<dbReference type="EMBL" id="SZYD01000016">
    <property type="protein sequence ID" value="KAD3337013.1"/>
    <property type="molecule type" value="Genomic_DNA"/>
</dbReference>
<reference evidence="2 3" key="1">
    <citation type="submission" date="2019-05" db="EMBL/GenBank/DDBJ databases">
        <title>Mikania micrantha, genome provides insights into the molecular mechanism of rapid growth.</title>
        <authorList>
            <person name="Liu B."/>
        </authorList>
    </citation>
    <scope>NUCLEOTIDE SEQUENCE [LARGE SCALE GENOMIC DNA]</scope>
    <source>
        <strain evidence="2">NLD-2019</strain>
        <tissue evidence="2">Leaf</tissue>
    </source>
</reference>
<organism evidence="2 3">
    <name type="scientific">Mikania micrantha</name>
    <name type="common">bitter vine</name>
    <dbReference type="NCBI Taxonomy" id="192012"/>
    <lineage>
        <taxon>Eukaryota</taxon>
        <taxon>Viridiplantae</taxon>
        <taxon>Streptophyta</taxon>
        <taxon>Embryophyta</taxon>
        <taxon>Tracheophyta</taxon>
        <taxon>Spermatophyta</taxon>
        <taxon>Magnoliopsida</taxon>
        <taxon>eudicotyledons</taxon>
        <taxon>Gunneridae</taxon>
        <taxon>Pentapetalae</taxon>
        <taxon>asterids</taxon>
        <taxon>campanulids</taxon>
        <taxon>Asterales</taxon>
        <taxon>Asteraceae</taxon>
        <taxon>Asteroideae</taxon>
        <taxon>Heliantheae alliance</taxon>
        <taxon>Eupatorieae</taxon>
        <taxon>Mikania</taxon>
    </lineage>
</organism>
<evidence type="ECO:0000313" key="2">
    <source>
        <dbReference type="EMBL" id="KAD3337013.1"/>
    </source>
</evidence>
<evidence type="ECO:0000313" key="3">
    <source>
        <dbReference type="Proteomes" id="UP000326396"/>
    </source>
</evidence>
<feature type="compositionally biased region" description="Acidic residues" evidence="1">
    <location>
        <begin position="153"/>
        <end position="163"/>
    </location>
</feature>